<name>A0A914DGY4_9BILA</name>
<feature type="chain" id="PRO_5037332371" evidence="1">
    <location>
        <begin position="18"/>
        <end position="70"/>
    </location>
</feature>
<dbReference type="AlphaFoldDB" id="A0A914DGY4"/>
<dbReference type="Proteomes" id="UP000887540">
    <property type="component" value="Unplaced"/>
</dbReference>
<keyword evidence="2" id="KW-1185">Reference proteome</keyword>
<sequence>MLTKIVIFLLLTTLVASGPAIIPGMDPLVASSKCGGGCISSTQCANWSGNNDCRCSWFNCGLVKKQKKQN</sequence>
<evidence type="ECO:0000256" key="1">
    <source>
        <dbReference type="SAM" id="SignalP"/>
    </source>
</evidence>
<dbReference type="WBParaSite" id="ACRNAN_scaffold2573.g23260.t1">
    <property type="protein sequence ID" value="ACRNAN_scaffold2573.g23260.t1"/>
    <property type="gene ID" value="ACRNAN_scaffold2573.g23260"/>
</dbReference>
<reference evidence="3" key="1">
    <citation type="submission" date="2022-11" db="UniProtKB">
        <authorList>
            <consortium name="WormBaseParasite"/>
        </authorList>
    </citation>
    <scope>IDENTIFICATION</scope>
</reference>
<evidence type="ECO:0000313" key="3">
    <source>
        <dbReference type="WBParaSite" id="ACRNAN_scaffold2573.g23260.t1"/>
    </source>
</evidence>
<accession>A0A914DGY4</accession>
<keyword evidence="1" id="KW-0732">Signal</keyword>
<evidence type="ECO:0000313" key="2">
    <source>
        <dbReference type="Proteomes" id="UP000887540"/>
    </source>
</evidence>
<feature type="signal peptide" evidence="1">
    <location>
        <begin position="1"/>
        <end position="17"/>
    </location>
</feature>
<protein>
    <submittedName>
        <fullName evidence="3">Uncharacterized protein</fullName>
    </submittedName>
</protein>
<organism evidence="2 3">
    <name type="scientific">Acrobeloides nanus</name>
    <dbReference type="NCBI Taxonomy" id="290746"/>
    <lineage>
        <taxon>Eukaryota</taxon>
        <taxon>Metazoa</taxon>
        <taxon>Ecdysozoa</taxon>
        <taxon>Nematoda</taxon>
        <taxon>Chromadorea</taxon>
        <taxon>Rhabditida</taxon>
        <taxon>Tylenchina</taxon>
        <taxon>Cephalobomorpha</taxon>
        <taxon>Cephaloboidea</taxon>
        <taxon>Cephalobidae</taxon>
        <taxon>Acrobeloides</taxon>
    </lineage>
</organism>
<proteinExistence type="predicted"/>